<reference evidence="1 2" key="1">
    <citation type="submission" date="2018-09" db="EMBL/GenBank/DDBJ databases">
        <title>Genomic investigation of the strawberry pathogen Phytophthora fragariae indicates pathogenicity is determined by transcriptional variation in three key races.</title>
        <authorList>
            <person name="Adams T.M."/>
            <person name="Armitage A.D."/>
            <person name="Sobczyk M.K."/>
            <person name="Bates H.J."/>
            <person name="Dunwell J.M."/>
            <person name="Nellist C.F."/>
            <person name="Harrison R.J."/>
        </authorList>
    </citation>
    <scope>NUCLEOTIDE SEQUENCE [LARGE SCALE GENOMIC DNA]</scope>
    <source>
        <strain evidence="1 2">SCRP249</strain>
    </source>
</reference>
<accession>A0A6A3PBI7</accession>
<protein>
    <submittedName>
        <fullName evidence="1">Uncharacterized protein</fullName>
    </submittedName>
</protein>
<comment type="caution">
    <text evidence="1">The sequence shown here is derived from an EMBL/GenBank/DDBJ whole genome shotgun (WGS) entry which is preliminary data.</text>
</comment>
<name>A0A6A3PBI7_9STRA</name>
<dbReference type="Proteomes" id="UP000429607">
    <property type="component" value="Unassembled WGS sequence"/>
</dbReference>
<organism evidence="1 2">
    <name type="scientific">Phytophthora rubi</name>
    <dbReference type="NCBI Taxonomy" id="129364"/>
    <lineage>
        <taxon>Eukaryota</taxon>
        <taxon>Sar</taxon>
        <taxon>Stramenopiles</taxon>
        <taxon>Oomycota</taxon>
        <taxon>Peronosporomycetes</taxon>
        <taxon>Peronosporales</taxon>
        <taxon>Peronosporaceae</taxon>
        <taxon>Phytophthora</taxon>
    </lineage>
</organism>
<sequence length="162" mass="18243">MKQNLSEFIVKGVSVRSLVKKVVRAHTGGITTPVVKSRHSRKLPLRLRADDLLYMRPGSYPATVAAPPRRRLAQHAPRQLPGDGRCAIAQTTRSTCAPAARLRRTTRSARVLEASRRRPLRLRADGSLHMRHLHVWKKVDLLTLQFLGRTKLLGSCVRCWAC</sequence>
<evidence type="ECO:0000313" key="2">
    <source>
        <dbReference type="Proteomes" id="UP000429607"/>
    </source>
</evidence>
<evidence type="ECO:0000313" key="1">
    <source>
        <dbReference type="EMBL" id="KAE9049817.1"/>
    </source>
</evidence>
<dbReference type="EMBL" id="QXFV01000107">
    <property type="protein sequence ID" value="KAE9049817.1"/>
    <property type="molecule type" value="Genomic_DNA"/>
</dbReference>
<gene>
    <name evidence="1" type="ORF">PR001_g2961</name>
</gene>
<proteinExistence type="predicted"/>
<dbReference type="AlphaFoldDB" id="A0A6A3PBI7"/>